<comment type="cofactor">
    <cofactor evidence="2">
        <name>Mg(2+)</name>
        <dbReference type="ChEBI" id="CHEBI:18420"/>
    </cofactor>
</comment>
<keyword evidence="7" id="KW-0460">Magnesium</keyword>
<keyword evidence="5 10" id="KW-0547">Nucleotide-binding</keyword>
<comment type="caution">
    <text evidence="12">The sequence shown here is derived from an EMBL/GenBank/DDBJ whole genome shotgun (WGS) entry which is preliminary data.</text>
</comment>
<dbReference type="NCBIfam" id="TIGR00768">
    <property type="entry name" value="rimK_fam"/>
    <property type="match status" value="1"/>
</dbReference>
<sequence length="289" mass="32535">MRWAIFTSGKEDWNVGDLKKEAGRQGVDCKVFSLTELVGRLGKEPKVSCGGQDLERFDALLVRWTPGGSAEQIVFRMDVLHRLENLGIKVFNPVDAIERCADKFYTCSLLEDAGIPVPKTVVAEKEKDASRAFEELGDVVVKPLFGSLGTGMLRVKEEDLAYRVFSALEFGRYIYYIQEFIPHENRDIRSFVLDGDIIGTMERISDNWKTNIAKGGKGRKCNLSEELKDVSKKSLDILGCEYAGVDIVETEDEFYVVEVNGIPGWKKLQSVTDINIAEKIVNYLKNSLY</sequence>
<evidence type="ECO:0000256" key="4">
    <source>
        <dbReference type="ARBA" id="ARBA00022723"/>
    </source>
</evidence>
<evidence type="ECO:0000313" key="13">
    <source>
        <dbReference type="Proteomes" id="UP000070284"/>
    </source>
</evidence>
<dbReference type="Gene3D" id="3.40.50.20">
    <property type="match status" value="1"/>
</dbReference>
<dbReference type="PATRIC" id="fig|1698264.3.peg.308"/>
<keyword evidence="4" id="KW-0479">Metal-binding</keyword>
<evidence type="ECO:0000256" key="3">
    <source>
        <dbReference type="ARBA" id="ARBA00022598"/>
    </source>
</evidence>
<keyword evidence="6 10" id="KW-0067">ATP-binding</keyword>
<keyword evidence="8" id="KW-0648">Protein biosynthesis</keyword>
<name>A0A133UG98_9EURY</name>
<dbReference type="PANTHER" id="PTHR21621">
    <property type="entry name" value="RIBOSOMAL PROTEIN S6 MODIFICATION PROTEIN"/>
    <property type="match status" value="1"/>
</dbReference>
<comment type="cofactor">
    <cofactor evidence="1">
        <name>Mn(2+)</name>
        <dbReference type="ChEBI" id="CHEBI:29035"/>
    </cofactor>
</comment>
<dbReference type="Pfam" id="PF08443">
    <property type="entry name" value="RimK"/>
    <property type="match status" value="1"/>
</dbReference>
<dbReference type="PROSITE" id="PS50975">
    <property type="entry name" value="ATP_GRASP"/>
    <property type="match status" value="1"/>
</dbReference>
<keyword evidence="13" id="KW-1185">Reference proteome</keyword>
<protein>
    <recommendedName>
        <fullName evidence="11">ATP-grasp domain-containing protein</fullName>
    </recommendedName>
</protein>
<evidence type="ECO:0000256" key="1">
    <source>
        <dbReference type="ARBA" id="ARBA00001936"/>
    </source>
</evidence>
<dbReference type="Proteomes" id="UP000070284">
    <property type="component" value="Unassembled WGS sequence"/>
</dbReference>
<gene>
    <name evidence="12" type="ORF">AKJ65_06465</name>
</gene>
<organism evidence="12 13">
    <name type="scientific">candidate division MSBL1 archaeon SCGC-AAA259E19</name>
    <dbReference type="NCBI Taxonomy" id="1698264"/>
    <lineage>
        <taxon>Archaea</taxon>
        <taxon>Methanobacteriati</taxon>
        <taxon>Methanobacteriota</taxon>
        <taxon>candidate division MSBL1</taxon>
    </lineage>
</organism>
<accession>A0A133UG98</accession>
<dbReference type="AlphaFoldDB" id="A0A133UG98"/>
<evidence type="ECO:0000313" key="12">
    <source>
        <dbReference type="EMBL" id="KXA93263.1"/>
    </source>
</evidence>
<keyword evidence="3" id="KW-0436">Ligase</keyword>
<dbReference type="InterPro" id="IPR013815">
    <property type="entry name" value="ATP_grasp_subdomain_1"/>
</dbReference>
<dbReference type="Gene3D" id="3.30.1490.20">
    <property type="entry name" value="ATP-grasp fold, A domain"/>
    <property type="match status" value="1"/>
</dbReference>
<dbReference type="GO" id="GO:0005524">
    <property type="term" value="F:ATP binding"/>
    <property type="evidence" value="ECO:0007669"/>
    <property type="project" value="UniProtKB-UniRule"/>
</dbReference>
<dbReference type="GO" id="GO:0005737">
    <property type="term" value="C:cytoplasm"/>
    <property type="evidence" value="ECO:0007669"/>
    <property type="project" value="TreeGrafter"/>
</dbReference>
<dbReference type="InterPro" id="IPR004666">
    <property type="entry name" value="Rp_bS6_RimK/Lys_biosynth_LsyX"/>
</dbReference>
<evidence type="ECO:0000256" key="2">
    <source>
        <dbReference type="ARBA" id="ARBA00001946"/>
    </source>
</evidence>
<evidence type="ECO:0000256" key="10">
    <source>
        <dbReference type="PROSITE-ProRule" id="PRU00409"/>
    </source>
</evidence>
<dbReference type="Gene3D" id="3.30.470.20">
    <property type="entry name" value="ATP-grasp fold, B domain"/>
    <property type="match status" value="1"/>
</dbReference>
<evidence type="ECO:0000256" key="8">
    <source>
        <dbReference type="ARBA" id="ARBA00022917"/>
    </source>
</evidence>
<dbReference type="InterPro" id="IPR041107">
    <property type="entry name" value="Rimk_N"/>
</dbReference>
<dbReference type="InterPro" id="IPR013651">
    <property type="entry name" value="ATP-grasp_RimK-type"/>
</dbReference>
<evidence type="ECO:0000256" key="6">
    <source>
        <dbReference type="ARBA" id="ARBA00022840"/>
    </source>
</evidence>
<dbReference type="InterPro" id="IPR011761">
    <property type="entry name" value="ATP-grasp"/>
</dbReference>
<dbReference type="PANTHER" id="PTHR21621:SF0">
    <property type="entry name" value="BETA-CITRYLGLUTAMATE SYNTHASE B-RELATED"/>
    <property type="match status" value="1"/>
</dbReference>
<dbReference type="GO" id="GO:0006412">
    <property type="term" value="P:translation"/>
    <property type="evidence" value="ECO:0007669"/>
    <property type="project" value="UniProtKB-KW"/>
</dbReference>
<dbReference type="EMBL" id="LHXO01000115">
    <property type="protein sequence ID" value="KXA93263.1"/>
    <property type="molecule type" value="Genomic_DNA"/>
</dbReference>
<evidence type="ECO:0000256" key="5">
    <source>
        <dbReference type="ARBA" id="ARBA00022741"/>
    </source>
</evidence>
<dbReference type="Pfam" id="PF18030">
    <property type="entry name" value="Rimk_N"/>
    <property type="match status" value="1"/>
</dbReference>
<evidence type="ECO:0000256" key="7">
    <source>
        <dbReference type="ARBA" id="ARBA00022842"/>
    </source>
</evidence>
<reference evidence="12 13" key="1">
    <citation type="journal article" date="2016" name="Sci. Rep.">
        <title>Metabolic traits of an uncultured archaeal lineage -MSBL1- from brine pools of the Red Sea.</title>
        <authorList>
            <person name="Mwirichia R."/>
            <person name="Alam I."/>
            <person name="Rashid M."/>
            <person name="Vinu M."/>
            <person name="Ba-Alawi W."/>
            <person name="Anthony Kamau A."/>
            <person name="Kamanda Ngugi D."/>
            <person name="Goker M."/>
            <person name="Klenk H.P."/>
            <person name="Bajic V."/>
            <person name="Stingl U."/>
        </authorList>
    </citation>
    <scope>NUCLEOTIDE SEQUENCE [LARGE SCALE GENOMIC DNA]</scope>
    <source>
        <strain evidence="12">SCGC-AAA259E19</strain>
    </source>
</reference>
<evidence type="ECO:0000259" key="11">
    <source>
        <dbReference type="PROSITE" id="PS50975"/>
    </source>
</evidence>
<dbReference type="GO" id="GO:0046872">
    <property type="term" value="F:metal ion binding"/>
    <property type="evidence" value="ECO:0007669"/>
    <property type="project" value="UniProtKB-KW"/>
</dbReference>
<feature type="domain" description="ATP-grasp" evidence="11">
    <location>
        <begin position="107"/>
        <end position="285"/>
    </location>
</feature>
<keyword evidence="9" id="KW-0464">Manganese</keyword>
<dbReference type="SUPFAM" id="SSF56059">
    <property type="entry name" value="Glutathione synthetase ATP-binding domain-like"/>
    <property type="match status" value="1"/>
</dbReference>
<proteinExistence type="predicted"/>
<dbReference type="GO" id="GO:0016879">
    <property type="term" value="F:ligase activity, forming carbon-nitrogen bonds"/>
    <property type="evidence" value="ECO:0007669"/>
    <property type="project" value="TreeGrafter"/>
</dbReference>
<evidence type="ECO:0000256" key="9">
    <source>
        <dbReference type="ARBA" id="ARBA00023211"/>
    </source>
</evidence>